<evidence type="ECO:0000313" key="2">
    <source>
        <dbReference type="EMBL" id="GLV54914.1"/>
    </source>
</evidence>
<gene>
    <name evidence="2" type="ORF">KDH_17610</name>
</gene>
<keyword evidence="1" id="KW-0812">Transmembrane</keyword>
<evidence type="ECO:0000256" key="1">
    <source>
        <dbReference type="SAM" id="Phobius"/>
    </source>
</evidence>
<sequence>MMMINDFTALPASLKIVCSLLTLCCGVLLFLLGPRIVARTMSSTENSPISHALIRRWTHLFFLEVLAGIFCYGGLYINGSLLALPIQQALLSIAILALLCTCLLSHYI</sequence>
<protein>
    <submittedName>
        <fullName evidence="2">Uncharacterized protein</fullName>
    </submittedName>
</protein>
<organism evidence="2 3">
    <name type="scientific">Dictyobacter halimunensis</name>
    <dbReference type="NCBI Taxonomy" id="3026934"/>
    <lineage>
        <taxon>Bacteria</taxon>
        <taxon>Bacillati</taxon>
        <taxon>Chloroflexota</taxon>
        <taxon>Ktedonobacteria</taxon>
        <taxon>Ktedonobacterales</taxon>
        <taxon>Dictyobacteraceae</taxon>
        <taxon>Dictyobacter</taxon>
    </lineage>
</organism>
<keyword evidence="1" id="KW-0472">Membrane</keyword>
<dbReference type="EMBL" id="BSRI01000001">
    <property type="protein sequence ID" value="GLV54914.1"/>
    <property type="molecule type" value="Genomic_DNA"/>
</dbReference>
<evidence type="ECO:0000313" key="3">
    <source>
        <dbReference type="Proteomes" id="UP001344906"/>
    </source>
</evidence>
<feature type="transmembrane region" description="Helical" evidence="1">
    <location>
        <begin position="12"/>
        <end position="37"/>
    </location>
</feature>
<dbReference type="Proteomes" id="UP001344906">
    <property type="component" value="Unassembled WGS sequence"/>
</dbReference>
<proteinExistence type="predicted"/>
<comment type="caution">
    <text evidence="2">The sequence shown here is derived from an EMBL/GenBank/DDBJ whole genome shotgun (WGS) entry which is preliminary data.</text>
</comment>
<keyword evidence="1" id="KW-1133">Transmembrane helix</keyword>
<keyword evidence="3" id="KW-1185">Reference proteome</keyword>
<feature type="transmembrane region" description="Helical" evidence="1">
    <location>
        <begin position="57"/>
        <end position="77"/>
    </location>
</feature>
<dbReference type="RefSeq" id="WP_338248788.1">
    <property type="nucleotide sequence ID" value="NZ_BSRI01000001.1"/>
</dbReference>
<name>A0ABQ6FPG2_9CHLR</name>
<accession>A0ABQ6FPG2</accession>
<reference evidence="2 3" key="1">
    <citation type="submission" date="2023-02" db="EMBL/GenBank/DDBJ databases">
        <title>Dictyobacter halimunensis sp. nov., a new member of the class Ktedonobacteria from forest soil in a geothermal area.</title>
        <authorList>
            <person name="Rachmania M.K."/>
            <person name="Ningsih F."/>
            <person name="Sakai Y."/>
            <person name="Yabe S."/>
            <person name="Yokota A."/>
            <person name="Sjamsuridzal W."/>
        </authorList>
    </citation>
    <scope>NUCLEOTIDE SEQUENCE [LARGE SCALE GENOMIC DNA]</scope>
    <source>
        <strain evidence="2 3">S3.2.2.5</strain>
    </source>
</reference>
<feature type="transmembrane region" description="Helical" evidence="1">
    <location>
        <begin position="89"/>
        <end position="107"/>
    </location>
</feature>